<evidence type="ECO:0000313" key="6">
    <source>
        <dbReference type="EMBL" id="QGN13600.1"/>
    </source>
</evidence>
<feature type="transmembrane region" description="Helical" evidence="5">
    <location>
        <begin position="35"/>
        <end position="58"/>
    </location>
</feature>
<dbReference type="Pfam" id="PF07264">
    <property type="entry name" value="EI24"/>
    <property type="match status" value="1"/>
</dbReference>
<dbReference type="Proteomes" id="UP000422736">
    <property type="component" value="Chromosome 1"/>
</dbReference>
<reference evidence="6 7" key="1">
    <citation type="submission" date="2016-03" db="EMBL/GenBank/DDBJ databases">
        <title>How can Kluyveromyces marxianus grow so fast - potential evolutionary course in Saccharomyces Complex revealed by comparative genomics.</title>
        <authorList>
            <person name="Mo W."/>
            <person name="Lu W."/>
            <person name="Yang X."/>
            <person name="Qi J."/>
            <person name="Lv H."/>
        </authorList>
    </citation>
    <scope>NUCLEOTIDE SEQUENCE [LARGE SCALE GENOMIC DNA]</scope>
    <source>
        <strain evidence="6 7">FIM1</strain>
    </source>
</reference>
<feature type="transmembrane region" description="Helical" evidence="5">
    <location>
        <begin position="189"/>
        <end position="221"/>
    </location>
</feature>
<name>A0ABX6EQB3_KLUMA</name>
<evidence type="ECO:0000256" key="2">
    <source>
        <dbReference type="ARBA" id="ARBA00022692"/>
    </source>
</evidence>
<proteinExistence type="predicted"/>
<dbReference type="InterPro" id="IPR052786">
    <property type="entry name" value="Spore_wall_assembly"/>
</dbReference>
<keyword evidence="4 5" id="KW-0472">Membrane</keyword>
<evidence type="ECO:0000256" key="5">
    <source>
        <dbReference type="SAM" id="Phobius"/>
    </source>
</evidence>
<keyword evidence="3 5" id="KW-1133">Transmembrane helix</keyword>
<feature type="transmembrane region" description="Helical" evidence="5">
    <location>
        <begin position="7"/>
        <end position="29"/>
    </location>
</feature>
<feature type="transmembrane region" description="Helical" evidence="5">
    <location>
        <begin position="127"/>
        <end position="147"/>
    </location>
</feature>
<keyword evidence="2 5" id="KW-0812">Transmembrane</keyword>
<dbReference type="PANTHER" id="PTHR34292:SF3">
    <property type="entry name" value="OUTER SPORE WALL PROTEIN LDS2-RELATED"/>
    <property type="match status" value="1"/>
</dbReference>
<evidence type="ECO:0000313" key="7">
    <source>
        <dbReference type="Proteomes" id="UP000422736"/>
    </source>
</evidence>
<accession>A0ABX6EQB3</accession>
<evidence type="ECO:0000256" key="3">
    <source>
        <dbReference type="ARBA" id="ARBA00022989"/>
    </source>
</evidence>
<comment type="subcellular location">
    <subcellularLocation>
        <location evidence="1">Membrane</location>
        <topology evidence="1">Multi-pass membrane protein</topology>
    </subcellularLocation>
</comment>
<gene>
    <name evidence="6" type="primary">RRT8</name>
    <name evidence="6" type="ORF">FIM1_242</name>
</gene>
<organism evidence="6 7">
    <name type="scientific">Kluyveromyces marxianus</name>
    <name type="common">Yeast</name>
    <name type="synonym">Candida kefyr</name>
    <dbReference type="NCBI Taxonomy" id="4911"/>
    <lineage>
        <taxon>Eukaryota</taxon>
        <taxon>Fungi</taxon>
        <taxon>Dikarya</taxon>
        <taxon>Ascomycota</taxon>
        <taxon>Saccharomycotina</taxon>
        <taxon>Saccharomycetes</taxon>
        <taxon>Saccharomycetales</taxon>
        <taxon>Saccharomycetaceae</taxon>
        <taxon>Kluyveromyces</taxon>
    </lineage>
</organism>
<dbReference type="InterPro" id="IPR059112">
    <property type="entry name" value="CysZ/EI24"/>
</dbReference>
<dbReference type="EMBL" id="CP015054">
    <property type="protein sequence ID" value="QGN13600.1"/>
    <property type="molecule type" value="Genomic_DNA"/>
</dbReference>
<sequence length="232" mass="27179">MVDYKYWYYGFVIMVCYMILFIILIWIYATFLLPILAGWQIILLGPIGLFIAIVQMILQCNTWTLRGIKNFVLNIFTDDIFELTLLRKGQAESLKNFKMRQLPAGPELHLNHIEYWIHDVPFNTFSFLRWLFVFIALTLISLIPIIGPFTANFLQTPDRAYGYYDVWMSRRRLSDKAKRDEYYSRLGQLWAFGLTAGLLELIPGFSALLMISNVIGVGIWAHEDIKFKRVQT</sequence>
<evidence type="ECO:0000256" key="1">
    <source>
        <dbReference type="ARBA" id="ARBA00004141"/>
    </source>
</evidence>
<dbReference type="PANTHER" id="PTHR34292">
    <property type="entry name" value="OUTER SPORE WALL PROTEIN LDS1"/>
    <property type="match status" value="1"/>
</dbReference>
<protein>
    <submittedName>
        <fullName evidence="6">Protein RRT8</fullName>
    </submittedName>
</protein>
<keyword evidence="7" id="KW-1185">Reference proteome</keyword>
<evidence type="ECO:0000256" key="4">
    <source>
        <dbReference type="ARBA" id="ARBA00023136"/>
    </source>
</evidence>
<reference evidence="6 7" key="2">
    <citation type="submission" date="2019-11" db="EMBL/GenBank/DDBJ databases">
        <authorList>
            <person name="Lu H."/>
        </authorList>
    </citation>
    <scope>NUCLEOTIDE SEQUENCE [LARGE SCALE GENOMIC DNA]</scope>
    <source>
        <strain evidence="6 7">FIM1</strain>
    </source>
</reference>